<protein>
    <recommendedName>
        <fullName evidence="2">CRISPR type III-associated protein domain-containing protein</fullName>
    </recommendedName>
</protein>
<dbReference type="InterPro" id="IPR005537">
    <property type="entry name" value="RAMP_III_fam"/>
</dbReference>
<evidence type="ECO:0000259" key="2">
    <source>
        <dbReference type="Pfam" id="PF03787"/>
    </source>
</evidence>
<keyword evidence="1" id="KW-0051">Antiviral defense</keyword>
<evidence type="ECO:0000256" key="1">
    <source>
        <dbReference type="ARBA" id="ARBA00023118"/>
    </source>
</evidence>
<gene>
    <name evidence="3" type="ORF">S01H4_19753</name>
</gene>
<sequence length="75" mass="8446">MSKITGKIIFQGTLINFSPIIIGTGKGKDTNIEVVRGYNGNFYIPASSFIGALRHYIDENYKLNGEFYIYFWGDG</sequence>
<evidence type="ECO:0000313" key="3">
    <source>
        <dbReference type="EMBL" id="GAG58716.1"/>
    </source>
</evidence>
<reference evidence="3" key="1">
    <citation type="journal article" date="2014" name="Front. Microbiol.">
        <title>High frequency of phylogenetically diverse reductive dehalogenase-homologous genes in deep subseafloor sedimentary metagenomes.</title>
        <authorList>
            <person name="Kawai M."/>
            <person name="Futagami T."/>
            <person name="Toyoda A."/>
            <person name="Takaki Y."/>
            <person name="Nishi S."/>
            <person name="Hori S."/>
            <person name="Arai W."/>
            <person name="Tsubouchi T."/>
            <person name="Morono Y."/>
            <person name="Uchiyama I."/>
            <person name="Ito T."/>
            <person name="Fujiyama A."/>
            <person name="Inagaki F."/>
            <person name="Takami H."/>
        </authorList>
    </citation>
    <scope>NUCLEOTIDE SEQUENCE</scope>
    <source>
        <strain evidence="3">Expedition CK06-06</strain>
    </source>
</reference>
<feature type="domain" description="CRISPR type III-associated protein" evidence="2">
    <location>
        <begin position="18"/>
        <end position="64"/>
    </location>
</feature>
<proteinExistence type="predicted"/>
<dbReference type="GO" id="GO:0051607">
    <property type="term" value="P:defense response to virus"/>
    <property type="evidence" value="ECO:0007669"/>
    <property type="project" value="UniProtKB-KW"/>
</dbReference>
<dbReference type="EMBL" id="BART01008831">
    <property type="protein sequence ID" value="GAG58716.1"/>
    <property type="molecule type" value="Genomic_DNA"/>
</dbReference>
<dbReference type="AlphaFoldDB" id="X1AF38"/>
<accession>X1AF38</accession>
<organism evidence="3">
    <name type="scientific">marine sediment metagenome</name>
    <dbReference type="NCBI Taxonomy" id="412755"/>
    <lineage>
        <taxon>unclassified sequences</taxon>
        <taxon>metagenomes</taxon>
        <taxon>ecological metagenomes</taxon>
    </lineage>
</organism>
<name>X1AF38_9ZZZZ</name>
<comment type="caution">
    <text evidence="3">The sequence shown here is derived from an EMBL/GenBank/DDBJ whole genome shotgun (WGS) entry which is preliminary data.</text>
</comment>
<dbReference type="Pfam" id="PF03787">
    <property type="entry name" value="RAMPs"/>
    <property type="match status" value="1"/>
</dbReference>